<evidence type="ECO:0000313" key="2">
    <source>
        <dbReference type="EMBL" id="CUP61006.1"/>
    </source>
</evidence>
<feature type="coiled-coil region" evidence="1">
    <location>
        <begin position="310"/>
        <end position="507"/>
    </location>
</feature>
<organism evidence="2 3">
    <name type="scientific">Blautia obeum</name>
    <dbReference type="NCBI Taxonomy" id="40520"/>
    <lineage>
        <taxon>Bacteria</taxon>
        <taxon>Bacillati</taxon>
        <taxon>Bacillota</taxon>
        <taxon>Clostridia</taxon>
        <taxon>Lachnospirales</taxon>
        <taxon>Lachnospiraceae</taxon>
        <taxon>Blautia</taxon>
    </lineage>
</organism>
<dbReference type="Proteomes" id="UP000095762">
    <property type="component" value="Unassembled WGS sequence"/>
</dbReference>
<protein>
    <submittedName>
        <fullName evidence="2">ATPase involved in DNA repair</fullName>
    </submittedName>
</protein>
<dbReference type="RefSeq" id="WP_055059198.1">
    <property type="nucleotide sequence ID" value="NZ_CZBP01000001.1"/>
</dbReference>
<evidence type="ECO:0000256" key="1">
    <source>
        <dbReference type="SAM" id="Coils"/>
    </source>
</evidence>
<proteinExistence type="predicted"/>
<sequence>MEKQILEELYGKLRELIPDFETREEGNKNYISYKMQINDKDFETSVVITNGRAVAITGKRTYIYQIKEKSCEQFNNEVQTRYPLFQIYGGNGNISVGRRLLFDSVDELVTNIREFNSVCKAVIPQFEGSCVNFLVKTREEETYDPTQTFTPLEEESSNEKNADYVDSFVKDQQEYCKKTFYELAEGAEPVTKGNDVSFIRNEGDGSLKVTMDKNAPEDLKLDYAYVVDDQELAYIAIANITSTYKELEAFYNEKKRMLHVYSYVTPDKYLPDEPKEGIELLKEAINNSLETAKKSTVSGEQVSANMQALMNEQLEEIRLKTEELESSRTQIEEERGAFEKEKEAFLNEKNQMEAELEEERTKLQEKEAELEERENAIAEQESINDEEKAKYALSMKNLTGEIARLQARLGQGSAAKEDSGEVAKLKSRLNSVTKARASMEKTLNNENNELRRKNKELSDLLLEKTQETDKLKEDVHDQAVHLFDSEKAEYLKKIEELQKIADIAGEEMSPERCEKMLNEDGVYGDVSILHGARNDIVSCSYSENFAVKVVFGPIPFADVCKKLKRVDTKSLSKLNDEVADVKFFTKEDGVYARKYINRRITEEELRSVLSELIGYFDDDKKRR</sequence>
<name>A0A174PMN5_9FIRM</name>
<dbReference type="EMBL" id="CZBP01000001">
    <property type="protein sequence ID" value="CUP61006.1"/>
    <property type="molecule type" value="Genomic_DNA"/>
</dbReference>
<keyword evidence="1" id="KW-0175">Coiled coil</keyword>
<gene>
    <name evidence="2" type="ORF">ERS852569_00161</name>
</gene>
<dbReference type="AlphaFoldDB" id="A0A174PMN5"/>
<evidence type="ECO:0000313" key="3">
    <source>
        <dbReference type="Proteomes" id="UP000095762"/>
    </source>
</evidence>
<accession>A0A174PMN5</accession>
<reference evidence="2 3" key="1">
    <citation type="submission" date="2015-09" db="EMBL/GenBank/DDBJ databases">
        <authorList>
            <consortium name="Pathogen Informatics"/>
        </authorList>
    </citation>
    <scope>NUCLEOTIDE SEQUENCE [LARGE SCALE GENOMIC DNA]</scope>
    <source>
        <strain evidence="2 3">2789STDY5834957</strain>
    </source>
</reference>